<reference evidence="1" key="1">
    <citation type="submission" date="2019-10" db="EMBL/GenBank/DDBJ databases">
        <authorList>
            <consortium name="DOE Joint Genome Institute"/>
            <person name="Kuo A."/>
            <person name="Miyauchi S."/>
            <person name="Kiss E."/>
            <person name="Drula E."/>
            <person name="Kohler A."/>
            <person name="Sanchez-Garcia M."/>
            <person name="Andreopoulos B."/>
            <person name="Barry K.W."/>
            <person name="Bonito G."/>
            <person name="Buee M."/>
            <person name="Carver A."/>
            <person name="Chen C."/>
            <person name="Cichocki N."/>
            <person name="Clum A."/>
            <person name="Culley D."/>
            <person name="Crous P.W."/>
            <person name="Fauchery L."/>
            <person name="Girlanda M."/>
            <person name="Hayes R."/>
            <person name="Keri Z."/>
            <person name="Labutti K."/>
            <person name="Lipzen A."/>
            <person name="Lombard V."/>
            <person name="Magnuson J."/>
            <person name="Maillard F."/>
            <person name="Morin E."/>
            <person name="Murat C."/>
            <person name="Nolan M."/>
            <person name="Ohm R."/>
            <person name="Pangilinan J."/>
            <person name="Pereira M."/>
            <person name="Perotto S."/>
            <person name="Peter M."/>
            <person name="Riley R."/>
            <person name="Sitrit Y."/>
            <person name="Stielow B."/>
            <person name="Szollosi G."/>
            <person name="Zifcakova L."/>
            <person name="Stursova M."/>
            <person name="Spatafora J.W."/>
            <person name="Tedersoo L."/>
            <person name="Vaario L.-M."/>
            <person name="Yamada A."/>
            <person name="Yan M."/>
            <person name="Wang P."/>
            <person name="Xu J."/>
            <person name="Bruns T."/>
            <person name="Baldrian P."/>
            <person name="Vilgalys R."/>
            <person name="Henrissat B."/>
            <person name="Grigoriev I.V."/>
            <person name="Hibbett D."/>
            <person name="Nagy L.G."/>
            <person name="Martin F.M."/>
        </authorList>
    </citation>
    <scope>NUCLEOTIDE SEQUENCE</scope>
    <source>
        <strain evidence="1">P2</strain>
    </source>
</reference>
<protein>
    <submittedName>
        <fullName evidence="1">Uncharacterized protein</fullName>
    </submittedName>
</protein>
<evidence type="ECO:0000313" key="1">
    <source>
        <dbReference type="EMBL" id="KAF9646453.1"/>
    </source>
</evidence>
<name>A0ACB6ZA28_THEGA</name>
<organism evidence="1 2">
    <name type="scientific">Thelephora ganbajun</name>
    <name type="common">Ganba fungus</name>
    <dbReference type="NCBI Taxonomy" id="370292"/>
    <lineage>
        <taxon>Eukaryota</taxon>
        <taxon>Fungi</taxon>
        <taxon>Dikarya</taxon>
        <taxon>Basidiomycota</taxon>
        <taxon>Agaricomycotina</taxon>
        <taxon>Agaricomycetes</taxon>
        <taxon>Thelephorales</taxon>
        <taxon>Thelephoraceae</taxon>
        <taxon>Thelephora</taxon>
    </lineage>
</organism>
<accession>A0ACB6ZA28</accession>
<comment type="caution">
    <text evidence="1">The sequence shown here is derived from an EMBL/GenBank/DDBJ whole genome shotgun (WGS) entry which is preliminary data.</text>
</comment>
<keyword evidence="2" id="KW-1185">Reference proteome</keyword>
<dbReference type="Proteomes" id="UP000886501">
    <property type="component" value="Unassembled WGS sequence"/>
</dbReference>
<proteinExistence type="predicted"/>
<sequence>MRLSSLSPEVLPAVLVDALRALGIVSDADILFSATTLEIWRKLPPDLITLSKFERYVKAVMFRCSVPGFVAAEVDGRTVSDRLKPEISTGVGDLDSLLGTTLRDSVVEISGRRGNAAAVLALQVACNHLSLYPQVTALWIDTTGDFSPANAETILRSVEAHEGTTAALQRLQVALGVDIDSLFEILNSTTVSTWKVSGSLCVWSSCYSTLM</sequence>
<evidence type="ECO:0000313" key="2">
    <source>
        <dbReference type="Proteomes" id="UP000886501"/>
    </source>
</evidence>
<gene>
    <name evidence="1" type="ORF">BDM02DRAFT_3118568</name>
</gene>
<dbReference type="EMBL" id="MU118057">
    <property type="protein sequence ID" value="KAF9646453.1"/>
    <property type="molecule type" value="Genomic_DNA"/>
</dbReference>
<reference evidence="1" key="2">
    <citation type="journal article" date="2020" name="Nat. Commun.">
        <title>Large-scale genome sequencing of mycorrhizal fungi provides insights into the early evolution of symbiotic traits.</title>
        <authorList>
            <person name="Miyauchi S."/>
            <person name="Kiss E."/>
            <person name="Kuo A."/>
            <person name="Drula E."/>
            <person name="Kohler A."/>
            <person name="Sanchez-Garcia M."/>
            <person name="Morin E."/>
            <person name="Andreopoulos B."/>
            <person name="Barry K.W."/>
            <person name="Bonito G."/>
            <person name="Buee M."/>
            <person name="Carver A."/>
            <person name="Chen C."/>
            <person name="Cichocki N."/>
            <person name="Clum A."/>
            <person name="Culley D."/>
            <person name="Crous P.W."/>
            <person name="Fauchery L."/>
            <person name="Girlanda M."/>
            <person name="Hayes R.D."/>
            <person name="Keri Z."/>
            <person name="LaButti K."/>
            <person name="Lipzen A."/>
            <person name="Lombard V."/>
            <person name="Magnuson J."/>
            <person name="Maillard F."/>
            <person name="Murat C."/>
            <person name="Nolan M."/>
            <person name="Ohm R.A."/>
            <person name="Pangilinan J."/>
            <person name="Pereira M.F."/>
            <person name="Perotto S."/>
            <person name="Peter M."/>
            <person name="Pfister S."/>
            <person name="Riley R."/>
            <person name="Sitrit Y."/>
            <person name="Stielow J.B."/>
            <person name="Szollosi G."/>
            <person name="Zifcakova L."/>
            <person name="Stursova M."/>
            <person name="Spatafora J.W."/>
            <person name="Tedersoo L."/>
            <person name="Vaario L.M."/>
            <person name="Yamada A."/>
            <person name="Yan M."/>
            <person name="Wang P."/>
            <person name="Xu J."/>
            <person name="Bruns T."/>
            <person name="Baldrian P."/>
            <person name="Vilgalys R."/>
            <person name="Dunand C."/>
            <person name="Henrissat B."/>
            <person name="Grigoriev I.V."/>
            <person name="Hibbett D."/>
            <person name="Nagy L.G."/>
            <person name="Martin F.M."/>
        </authorList>
    </citation>
    <scope>NUCLEOTIDE SEQUENCE</scope>
    <source>
        <strain evidence="1">P2</strain>
    </source>
</reference>